<organism evidence="1 2">
    <name type="scientific">Staphylococcus phage Stau2</name>
    <dbReference type="NCBI Taxonomy" id="1200862"/>
    <lineage>
        <taxon>Viruses</taxon>
        <taxon>Duplodnaviria</taxon>
        <taxon>Heunggongvirae</taxon>
        <taxon>Uroviricota</taxon>
        <taxon>Caudoviricetes</taxon>
        <taxon>Herelleviridae</taxon>
        <taxon>Twortvirinae</taxon>
        <taxon>Silviavirus</taxon>
        <taxon>Silviavirus stau2</taxon>
    </lineage>
</organism>
<dbReference type="KEGG" id="vg:28802267"/>
<accession>A0A0U1ZUH6</accession>
<dbReference type="EMBL" id="KP881332">
    <property type="protein sequence ID" value="AKA61305.1"/>
    <property type="molecule type" value="Genomic_DNA"/>
</dbReference>
<protein>
    <submittedName>
        <fullName evidence="1">Structural protein</fullName>
    </submittedName>
</protein>
<name>A0A0U1ZUH6_9CAUD</name>
<sequence>MITHMTFNYTPLTESQRLKDMYPKVNEMGKYLKEEVNLSDLKTISYPDLNNVLNFIQDSGDYFVTQARNTPQGVSNIGFLHLDKKGSTYYKLYYAPSNTNKLFVKTYYNGTVYDWVSFKLDEGTLYDSGNTINVKNLTESTTQFATLINPPKSNLNTGWINYKESKNGTSALAEFNPINSTSTFKMIRKLPRQDQQPNLLRDSLFTLPMTNVANIRTDYIDNTSFWGFTNNASTSTVRYMGENTIQLDDGGESYPTVMSKRFRIGDELYVGDTVTMSVYIKVNDTSLLNGNFPYFEIAGYDNVSQTNNPYTGGRREVNYYELSTEWKKFSFTFTLQSYNQESSNDRVNYISALLRFNCSNSTNNGAIVYYALPKLEKSYSVTPFITHTYDKRKYDEIWSNWTETTSKDELQSHSSVDTYSNDYYKYVWDYQSSNGRSLQQLAMSVPQGFYTFYCDGSISGTPSNKTIQGTIQVAYKNNNINTTNKVIQMDFSDTKGKKYSLTYNKDNNGWQAMKVQMASTSLWEGTLDLASGNTVNLSDSLYNYDFIDVVYWTRSSGHSATRRFPATTSSIVIRDFNLVNDGSNSSVDFFEGYCDITDKINVTAKMSKTINLDGNRNITTVAQFNQTGHIEVLRVIGLTYI</sequence>
<reference evidence="1 2" key="1">
    <citation type="journal article" date="2016" name="Virus Genes">
        <title>Genomic analysis of Staphylococcus phage Stau2 isolated from medical specimen.</title>
        <authorList>
            <person name="Hsieh S.E."/>
            <person name="Tseng Y.H."/>
            <person name="Lo H.H."/>
            <person name="Chen S.T."/>
            <person name="Wu C.N."/>
        </authorList>
    </citation>
    <scope>NUCLEOTIDE SEQUENCE [LARGE SCALE GENOMIC DNA]</scope>
</reference>
<dbReference type="Proteomes" id="UP000207597">
    <property type="component" value="Segment"/>
</dbReference>
<gene>
    <name evidence="1" type="ORF">Stau2_54</name>
</gene>
<proteinExistence type="predicted"/>
<dbReference type="RefSeq" id="YP_009275811.1">
    <property type="nucleotide sequence ID" value="NC_030933.1"/>
</dbReference>
<keyword evidence="2" id="KW-1185">Reference proteome</keyword>
<evidence type="ECO:0000313" key="1">
    <source>
        <dbReference type="EMBL" id="AKA61305.1"/>
    </source>
</evidence>
<evidence type="ECO:0000313" key="2">
    <source>
        <dbReference type="Proteomes" id="UP000207597"/>
    </source>
</evidence>
<dbReference type="GeneID" id="28802267"/>